<evidence type="ECO:0000313" key="3">
    <source>
        <dbReference type="Proteomes" id="UP001606303"/>
    </source>
</evidence>
<dbReference type="Pfam" id="PF23947">
    <property type="entry name" value="DUF7281"/>
    <property type="match status" value="1"/>
</dbReference>
<dbReference type="InterPro" id="IPR055705">
    <property type="entry name" value="DUF7281"/>
</dbReference>
<sequence>MTEQALRAALLKLQGKSLLPASQFTPAQRSALDRFARQTGAVNCLRQGRGDVYSVCNQAVFEAHVTQLSPQVEPSIADQLPLRAQHVAHARDSKARRHQHGSYYPLLKAVGDAVIWREIDRGTDLELSAATWDFGAASLCIHPDDAWHTEQALWLVENQALFDRTDWLPEGTQATLLYYGGHLDGRLLSWLGHRPRASRVTLFPDYDGVGLSNFARLREALGDACDFWLMPQWESKLARYGSVQLWRDTLRHFTTAVAQLPAPVRELTEQMQHRGMALEQEAVWLPAS</sequence>
<name>A0ABW7GTX9_9BURK</name>
<accession>A0ABW7GTX9</accession>
<dbReference type="RefSeq" id="WP_394380908.1">
    <property type="nucleotide sequence ID" value="NZ_JBIGIB010000001.1"/>
</dbReference>
<protein>
    <recommendedName>
        <fullName evidence="1">DUF7281 domain-containing protein</fullName>
    </recommendedName>
</protein>
<reference evidence="2 3" key="1">
    <citation type="submission" date="2024-08" db="EMBL/GenBank/DDBJ databases">
        <authorList>
            <person name="Lu H."/>
        </authorList>
    </citation>
    <scope>NUCLEOTIDE SEQUENCE [LARGE SCALE GENOMIC DNA]</scope>
    <source>
        <strain evidence="2 3">BYS87W</strain>
    </source>
</reference>
<gene>
    <name evidence="2" type="ORF">ACG01O_02275</name>
</gene>
<dbReference type="Proteomes" id="UP001606303">
    <property type="component" value="Unassembled WGS sequence"/>
</dbReference>
<organism evidence="2 3">
    <name type="scientific">Pelomonas baiyunensis</name>
    <dbReference type="NCBI Taxonomy" id="3299026"/>
    <lineage>
        <taxon>Bacteria</taxon>
        <taxon>Pseudomonadati</taxon>
        <taxon>Pseudomonadota</taxon>
        <taxon>Betaproteobacteria</taxon>
        <taxon>Burkholderiales</taxon>
        <taxon>Sphaerotilaceae</taxon>
        <taxon>Roseateles</taxon>
    </lineage>
</organism>
<feature type="domain" description="DUF7281" evidence="1">
    <location>
        <begin position="139"/>
        <end position="282"/>
    </location>
</feature>
<keyword evidence="3" id="KW-1185">Reference proteome</keyword>
<proteinExistence type="predicted"/>
<comment type="caution">
    <text evidence="2">The sequence shown here is derived from an EMBL/GenBank/DDBJ whole genome shotgun (WGS) entry which is preliminary data.</text>
</comment>
<evidence type="ECO:0000259" key="1">
    <source>
        <dbReference type="Pfam" id="PF23947"/>
    </source>
</evidence>
<evidence type="ECO:0000313" key="2">
    <source>
        <dbReference type="EMBL" id="MFG6465428.1"/>
    </source>
</evidence>
<dbReference type="EMBL" id="JBIGIB010000001">
    <property type="protein sequence ID" value="MFG6465428.1"/>
    <property type="molecule type" value="Genomic_DNA"/>
</dbReference>